<gene>
    <name evidence="2" type="ORF">J2S77_002898</name>
</gene>
<keyword evidence="1" id="KW-0472">Membrane</keyword>
<evidence type="ECO:0000313" key="3">
    <source>
        <dbReference type="Proteomes" id="UP001224359"/>
    </source>
</evidence>
<accession>A0ABT9VIU4</accession>
<name>A0ABT9VIU4_9BACI</name>
<keyword evidence="1" id="KW-0812">Transmembrane</keyword>
<proteinExistence type="predicted"/>
<protein>
    <submittedName>
        <fullName evidence="2">Drug/metabolite transporter (DMT)-like permease</fullName>
    </submittedName>
</protein>
<dbReference type="RefSeq" id="WP_306978455.1">
    <property type="nucleotide sequence ID" value="NZ_JAUSTQ010000022.1"/>
</dbReference>
<feature type="transmembrane region" description="Helical" evidence="1">
    <location>
        <begin position="29"/>
        <end position="50"/>
    </location>
</feature>
<sequence>MKHTVLLGILIGFTVVFLLQGILTHEFDWSWWIGMLIGGLIGYIVAYNLWNKVKQSK</sequence>
<evidence type="ECO:0000256" key="1">
    <source>
        <dbReference type="SAM" id="Phobius"/>
    </source>
</evidence>
<keyword evidence="1" id="KW-1133">Transmembrane helix</keyword>
<feature type="transmembrane region" description="Helical" evidence="1">
    <location>
        <begin position="5"/>
        <end position="23"/>
    </location>
</feature>
<evidence type="ECO:0000313" key="2">
    <source>
        <dbReference type="EMBL" id="MDQ0160891.1"/>
    </source>
</evidence>
<reference evidence="2 3" key="1">
    <citation type="submission" date="2023-07" db="EMBL/GenBank/DDBJ databases">
        <title>Genomic Encyclopedia of Type Strains, Phase IV (KMG-IV): sequencing the most valuable type-strain genomes for metagenomic binning, comparative biology and taxonomic classification.</title>
        <authorList>
            <person name="Goeker M."/>
        </authorList>
    </citation>
    <scope>NUCLEOTIDE SEQUENCE [LARGE SCALE GENOMIC DNA]</scope>
    <source>
        <strain evidence="2 3">DSM 16460</strain>
    </source>
</reference>
<organism evidence="2 3">
    <name type="scientific">Alkalibacillus salilacus</name>
    <dbReference type="NCBI Taxonomy" id="284582"/>
    <lineage>
        <taxon>Bacteria</taxon>
        <taxon>Bacillati</taxon>
        <taxon>Bacillota</taxon>
        <taxon>Bacilli</taxon>
        <taxon>Bacillales</taxon>
        <taxon>Bacillaceae</taxon>
        <taxon>Alkalibacillus</taxon>
    </lineage>
</organism>
<keyword evidence="3" id="KW-1185">Reference proteome</keyword>
<dbReference type="Proteomes" id="UP001224359">
    <property type="component" value="Unassembled WGS sequence"/>
</dbReference>
<dbReference type="EMBL" id="JAUSTQ010000022">
    <property type="protein sequence ID" value="MDQ0160891.1"/>
    <property type="molecule type" value="Genomic_DNA"/>
</dbReference>
<comment type="caution">
    <text evidence="2">The sequence shown here is derived from an EMBL/GenBank/DDBJ whole genome shotgun (WGS) entry which is preliminary data.</text>
</comment>